<evidence type="ECO:0000313" key="6">
    <source>
        <dbReference type="EMBL" id="AIT08893.1"/>
    </source>
</evidence>
<dbReference type="eggNOG" id="COG0327">
    <property type="taxonomic scope" value="Bacteria"/>
</dbReference>
<protein>
    <recommendedName>
        <fullName evidence="3">GTP cyclohydrolase 1 type 2 homolog</fullName>
    </recommendedName>
</protein>
<dbReference type="Gene3D" id="3.40.1390.30">
    <property type="entry name" value="NIF3 (NGG1p interacting factor 3)-like"/>
    <property type="match status" value="2"/>
</dbReference>
<dbReference type="SUPFAM" id="SSF102705">
    <property type="entry name" value="NIF3 (NGG1p interacting factor 3)-like"/>
    <property type="match status" value="1"/>
</dbReference>
<dbReference type="EMBL" id="CP009574">
    <property type="protein sequence ID" value="AIT08893.1"/>
    <property type="molecule type" value="Genomic_DNA"/>
</dbReference>
<dbReference type="InterPro" id="IPR002678">
    <property type="entry name" value="DUF34/NIF3"/>
</dbReference>
<comment type="subunit">
    <text evidence="2">Homohexamer.</text>
</comment>
<dbReference type="STRING" id="1547445.LO80_02135"/>
<keyword evidence="7" id="KW-1185">Reference proteome</keyword>
<dbReference type="AlphaFoldDB" id="A0A097EMW0"/>
<comment type="similarity">
    <text evidence="1">Belongs to the GTP cyclohydrolase I type 2/NIF3 family.</text>
</comment>
<dbReference type="RefSeq" id="WP_040008131.1">
    <property type="nucleotide sequence ID" value="NZ_CP009574.1"/>
</dbReference>
<feature type="binding site" evidence="5">
    <location>
        <position position="64"/>
    </location>
    <ligand>
        <name>a divalent metal cation</name>
        <dbReference type="ChEBI" id="CHEBI:60240"/>
        <label>2</label>
    </ligand>
</feature>
<reference evidence="6 7" key="1">
    <citation type="submission" date="2014-10" db="EMBL/GenBank/DDBJ databases">
        <title>Whole genome sequence of Francisella endociliophora strain FSC1006, isolated from a laboratory culture of the marine ciliate Euplotes raikovi.</title>
        <authorList>
            <person name="Granberg M."/>
            <person name="Backman S."/>
            <person name="Lundmark E."/>
            <person name="Nilsson E."/>
            <person name="Karlsson E."/>
            <person name="Thelaus J."/>
            <person name="Ohrman C."/>
            <person name="Larkeryd A."/>
            <person name="Stenberg P."/>
        </authorList>
    </citation>
    <scope>NUCLEOTIDE SEQUENCE [LARGE SCALE GENOMIC DNA]</scope>
    <source>
        <strain evidence="6 7">FSC1006</strain>
    </source>
</reference>
<evidence type="ECO:0000256" key="3">
    <source>
        <dbReference type="ARBA" id="ARBA00022112"/>
    </source>
</evidence>
<evidence type="ECO:0000256" key="1">
    <source>
        <dbReference type="ARBA" id="ARBA00006964"/>
    </source>
</evidence>
<feature type="binding site" evidence="5">
    <location>
        <position position="101"/>
    </location>
    <ligand>
        <name>a divalent metal cation</name>
        <dbReference type="ChEBI" id="CHEBI:60240"/>
        <label>1</label>
    </ligand>
</feature>
<feature type="binding site" evidence="5">
    <location>
        <position position="63"/>
    </location>
    <ligand>
        <name>a divalent metal cation</name>
        <dbReference type="ChEBI" id="CHEBI:60240"/>
        <label>1</label>
    </ligand>
</feature>
<evidence type="ECO:0000256" key="2">
    <source>
        <dbReference type="ARBA" id="ARBA00011643"/>
    </source>
</evidence>
<dbReference type="KEGG" id="frf:LO80_02135"/>
<sequence length="248" mass="27707">MHFKELENYLNNYFEIENFKDYAPNGLQVQGDKDIKKVITGVTACQALIDKAIDENADAIVVHHGYFWKGESYPIVGMKYERIAKLIKNGIHLFGYHLPLDGHPKIGNNILLAKKLNLTNLEFFETGSKPDISIIGDCDTNLDNFAKLIENKSSRIPTVIKANDRNKKVAICTGGAQDYIEYAHKVGADTFISGEISERTTHTARELGINYIAAGHHATEKEGAKAIADLLRDKFNLETKFIDIDNPA</sequence>
<dbReference type="Pfam" id="PF01784">
    <property type="entry name" value="DUF34_NIF3"/>
    <property type="match status" value="1"/>
</dbReference>
<dbReference type="GO" id="GO:0005737">
    <property type="term" value="C:cytoplasm"/>
    <property type="evidence" value="ECO:0007669"/>
    <property type="project" value="TreeGrafter"/>
</dbReference>
<dbReference type="GO" id="GO:0046872">
    <property type="term" value="F:metal ion binding"/>
    <property type="evidence" value="ECO:0007669"/>
    <property type="project" value="UniProtKB-KW"/>
</dbReference>
<dbReference type="InterPro" id="IPR036069">
    <property type="entry name" value="DUF34/NIF3_sf"/>
</dbReference>
<dbReference type="HOGENOM" id="CLU_037423_3_0_6"/>
<accession>A0A097EMW0</accession>
<name>A0A097EMW0_9GAMM</name>
<evidence type="ECO:0000256" key="5">
    <source>
        <dbReference type="PIRSR" id="PIRSR602678-1"/>
    </source>
</evidence>
<gene>
    <name evidence="6" type="ORF">LO80_02135</name>
</gene>
<evidence type="ECO:0000256" key="4">
    <source>
        <dbReference type="ARBA" id="ARBA00022723"/>
    </source>
</evidence>
<evidence type="ECO:0000313" key="7">
    <source>
        <dbReference type="Proteomes" id="UP000029672"/>
    </source>
</evidence>
<dbReference type="PANTHER" id="PTHR13799">
    <property type="entry name" value="NGG1 INTERACTING FACTOR 3"/>
    <property type="match status" value="1"/>
</dbReference>
<feature type="binding site" evidence="5">
    <location>
        <position position="220"/>
    </location>
    <ligand>
        <name>a divalent metal cation</name>
        <dbReference type="ChEBI" id="CHEBI:60240"/>
        <label>1</label>
    </ligand>
</feature>
<dbReference type="NCBIfam" id="TIGR00486">
    <property type="entry name" value="YbgI_SA1388"/>
    <property type="match status" value="1"/>
</dbReference>
<proteinExistence type="inferred from homology"/>
<organism evidence="6 7">
    <name type="scientific">Candidatus Francisella endociliophora</name>
    <dbReference type="NCBI Taxonomy" id="653937"/>
    <lineage>
        <taxon>Bacteria</taxon>
        <taxon>Pseudomonadati</taxon>
        <taxon>Pseudomonadota</taxon>
        <taxon>Gammaproteobacteria</taxon>
        <taxon>Thiotrichales</taxon>
        <taxon>Francisellaceae</taxon>
        <taxon>Francisella</taxon>
    </lineage>
</organism>
<feature type="binding site" evidence="5">
    <location>
        <position position="216"/>
    </location>
    <ligand>
        <name>a divalent metal cation</name>
        <dbReference type="ChEBI" id="CHEBI:60240"/>
        <label>1</label>
    </ligand>
</feature>
<keyword evidence="4 5" id="KW-0479">Metal-binding</keyword>
<dbReference type="FunFam" id="3.40.1390.30:FF:000001">
    <property type="entry name" value="GTP cyclohydrolase 1 type 2"/>
    <property type="match status" value="1"/>
</dbReference>
<dbReference type="OrthoDB" id="9800881at2"/>
<dbReference type="PANTHER" id="PTHR13799:SF14">
    <property type="entry name" value="GTP CYCLOHYDROLASE 1 TYPE 2 HOMOLOG"/>
    <property type="match status" value="1"/>
</dbReference>
<dbReference type="Proteomes" id="UP000029672">
    <property type="component" value="Chromosome"/>
</dbReference>